<dbReference type="EMBL" id="LWQT01000097">
    <property type="protein sequence ID" value="OAN45791.1"/>
    <property type="molecule type" value="Genomic_DNA"/>
</dbReference>
<dbReference type="PROSITE" id="PS50109">
    <property type="entry name" value="HIS_KIN"/>
    <property type="match status" value="1"/>
</dbReference>
<comment type="caution">
    <text evidence="8">The sequence shown here is derived from an EMBL/GenBank/DDBJ whole genome shotgun (WGS) entry which is preliminary data.</text>
</comment>
<dbReference type="InterPro" id="IPR000700">
    <property type="entry name" value="PAS-assoc_C"/>
</dbReference>
<dbReference type="CDD" id="cd00082">
    <property type="entry name" value="HisKA"/>
    <property type="match status" value="1"/>
</dbReference>
<dbReference type="PANTHER" id="PTHR43047:SF72">
    <property type="entry name" value="OSMOSENSING HISTIDINE PROTEIN KINASE SLN1"/>
    <property type="match status" value="1"/>
</dbReference>
<evidence type="ECO:0000256" key="5">
    <source>
        <dbReference type="ARBA" id="ARBA00022777"/>
    </source>
</evidence>
<feature type="domain" description="Histidine kinase" evidence="6">
    <location>
        <begin position="143"/>
        <end position="364"/>
    </location>
</feature>
<dbReference type="AlphaFoldDB" id="A0A178MAI9"/>
<comment type="catalytic activity">
    <reaction evidence="1">
        <text>ATP + protein L-histidine = ADP + protein N-phospho-L-histidine.</text>
        <dbReference type="EC" id="2.7.13.3"/>
    </reaction>
</comment>
<dbReference type="GO" id="GO:0009927">
    <property type="term" value="F:histidine phosphotransfer kinase activity"/>
    <property type="evidence" value="ECO:0007669"/>
    <property type="project" value="TreeGrafter"/>
</dbReference>
<dbReference type="SUPFAM" id="SSF55874">
    <property type="entry name" value="ATPase domain of HSP90 chaperone/DNA topoisomerase II/histidine kinase"/>
    <property type="match status" value="1"/>
</dbReference>
<dbReference type="Gene3D" id="1.10.287.130">
    <property type="match status" value="1"/>
</dbReference>
<dbReference type="InterPro" id="IPR035965">
    <property type="entry name" value="PAS-like_dom_sf"/>
</dbReference>
<keyword evidence="4" id="KW-0808">Transferase</keyword>
<dbReference type="PROSITE" id="PS50113">
    <property type="entry name" value="PAC"/>
    <property type="match status" value="1"/>
</dbReference>
<dbReference type="InterPro" id="IPR013656">
    <property type="entry name" value="PAS_4"/>
</dbReference>
<evidence type="ECO:0000256" key="3">
    <source>
        <dbReference type="ARBA" id="ARBA00022553"/>
    </source>
</evidence>
<dbReference type="InterPro" id="IPR003594">
    <property type="entry name" value="HATPase_dom"/>
</dbReference>
<dbReference type="InterPro" id="IPR036097">
    <property type="entry name" value="HisK_dim/P_sf"/>
</dbReference>
<feature type="domain" description="PAC" evidence="7">
    <location>
        <begin position="67"/>
        <end position="125"/>
    </location>
</feature>
<evidence type="ECO:0000259" key="6">
    <source>
        <dbReference type="PROSITE" id="PS50109"/>
    </source>
</evidence>
<dbReference type="Pfam" id="PF02518">
    <property type="entry name" value="HATPase_c"/>
    <property type="match status" value="1"/>
</dbReference>
<dbReference type="SMART" id="SM00388">
    <property type="entry name" value="HisKA"/>
    <property type="match status" value="1"/>
</dbReference>
<dbReference type="Pfam" id="PF08448">
    <property type="entry name" value="PAS_4"/>
    <property type="match status" value="1"/>
</dbReference>
<dbReference type="NCBIfam" id="TIGR00229">
    <property type="entry name" value="sensory_box"/>
    <property type="match status" value="1"/>
</dbReference>
<organism evidence="8 9">
    <name type="scientific">Paramagnetospirillum marisnigri</name>
    <dbReference type="NCBI Taxonomy" id="1285242"/>
    <lineage>
        <taxon>Bacteria</taxon>
        <taxon>Pseudomonadati</taxon>
        <taxon>Pseudomonadota</taxon>
        <taxon>Alphaproteobacteria</taxon>
        <taxon>Rhodospirillales</taxon>
        <taxon>Magnetospirillaceae</taxon>
        <taxon>Paramagnetospirillum</taxon>
    </lineage>
</organism>
<dbReference type="CDD" id="cd00130">
    <property type="entry name" value="PAS"/>
    <property type="match status" value="1"/>
</dbReference>
<evidence type="ECO:0000313" key="8">
    <source>
        <dbReference type="EMBL" id="OAN45791.1"/>
    </source>
</evidence>
<dbReference type="EC" id="2.7.13.3" evidence="2"/>
<evidence type="ECO:0000256" key="4">
    <source>
        <dbReference type="ARBA" id="ARBA00022679"/>
    </source>
</evidence>
<reference evidence="8 9" key="1">
    <citation type="submission" date="2016-04" db="EMBL/GenBank/DDBJ databases">
        <title>Draft genome sequence of freshwater magnetotactic bacteria Magnetospirillum marisnigri SP-1 and Magnetospirillum moscoviense BB-1.</title>
        <authorList>
            <person name="Koziaeva V."/>
            <person name="Dziuba M.V."/>
            <person name="Ivanov T.M."/>
            <person name="Kuznetsov B."/>
            <person name="Grouzdev D.S."/>
        </authorList>
    </citation>
    <scope>NUCLEOTIDE SEQUENCE [LARGE SCALE GENOMIC DNA]</scope>
    <source>
        <strain evidence="8 9">SP-1</strain>
    </source>
</reference>
<dbReference type="SUPFAM" id="SSF55785">
    <property type="entry name" value="PYP-like sensor domain (PAS domain)"/>
    <property type="match status" value="1"/>
</dbReference>
<dbReference type="InterPro" id="IPR004358">
    <property type="entry name" value="Sig_transdc_His_kin-like_C"/>
</dbReference>
<evidence type="ECO:0000256" key="1">
    <source>
        <dbReference type="ARBA" id="ARBA00000085"/>
    </source>
</evidence>
<dbReference type="STRING" id="1285242.A6A04_20840"/>
<dbReference type="InterPro" id="IPR000014">
    <property type="entry name" value="PAS"/>
</dbReference>
<dbReference type="Proteomes" id="UP000078428">
    <property type="component" value="Unassembled WGS sequence"/>
</dbReference>
<dbReference type="InterPro" id="IPR003661">
    <property type="entry name" value="HisK_dim/P_dom"/>
</dbReference>
<dbReference type="GO" id="GO:0005886">
    <property type="term" value="C:plasma membrane"/>
    <property type="evidence" value="ECO:0007669"/>
    <property type="project" value="TreeGrafter"/>
</dbReference>
<dbReference type="Gene3D" id="3.30.450.20">
    <property type="entry name" value="PAS domain"/>
    <property type="match status" value="1"/>
</dbReference>
<evidence type="ECO:0000259" key="7">
    <source>
        <dbReference type="PROSITE" id="PS50113"/>
    </source>
</evidence>
<dbReference type="GO" id="GO:0000155">
    <property type="term" value="F:phosphorelay sensor kinase activity"/>
    <property type="evidence" value="ECO:0007669"/>
    <property type="project" value="InterPro"/>
</dbReference>
<accession>A0A178MAI9</accession>
<proteinExistence type="predicted"/>
<name>A0A178MAI9_9PROT</name>
<dbReference type="PANTHER" id="PTHR43047">
    <property type="entry name" value="TWO-COMPONENT HISTIDINE PROTEIN KINASE"/>
    <property type="match status" value="1"/>
</dbReference>
<dbReference type="InterPro" id="IPR005467">
    <property type="entry name" value="His_kinase_dom"/>
</dbReference>
<keyword evidence="9" id="KW-1185">Reference proteome</keyword>
<dbReference type="Gene3D" id="3.30.565.10">
    <property type="entry name" value="Histidine kinase-like ATPase, C-terminal domain"/>
    <property type="match status" value="1"/>
</dbReference>
<protein>
    <recommendedName>
        <fullName evidence="2">histidine kinase</fullName>
        <ecNumber evidence="2">2.7.13.3</ecNumber>
    </recommendedName>
</protein>
<sequence length="368" mass="40136">MRAIFDNTYEFIGLLNSEGLLLEANRTALAFIGRDSLGTLLGVHFADTPWWEHDAAGRELLIDAIDRAGKGEFVRFETTHTGPEGQIYVDFSIKPIHDTSGNIVYLVPEGRDITSRKQAEAAVLRSKMEAETANRAKSEILTNMSHELRTPLNAVIGFSETLQTGMFGSPPTPKFAEYINDIHNAGLHLLRIINDILDVSAIDAGKLDLYEETVSVRDVIVATIRLISPRADRGEVAVVYETQPDFPHLRADERRLKQIILNLLSNAVKFTLKNGIVRVSTRITSEGRMEIIVADTGIGMSDDGIAKALSLFGQVDAGLARRHEGSGLGLPLTKGLVELHGGTLAIASVMDVGTTVTVTFPAERVEPV</sequence>
<dbReference type="PRINTS" id="PR00344">
    <property type="entry name" value="BCTRLSENSOR"/>
</dbReference>
<dbReference type="SUPFAM" id="SSF47384">
    <property type="entry name" value="Homodimeric domain of signal transducing histidine kinase"/>
    <property type="match status" value="1"/>
</dbReference>
<evidence type="ECO:0000256" key="2">
    <source>
        <dbReference type="ARBA" id="ARBA00012438"/>
    </source>
</evidence>
<dbReference type="InterPro" id="IPR036890">
    <property type="entry name" value="HATPase_C_sf"/>
</dbReference>
<evidence type="ECO:0000313" key="9">
    <source>
        <dbReference type="Proteomes" id="UP000078428"/>
    </source>
</evidence>
<gene>
    <name evidence="8" type="ORF">A6A04_20840</name>
</gene>
<dbReference type="Pfam" id="PF00512">
    <property type="entry name" value="HisKA"/>
    <property type="match status" value="1"/>
</dbReference>
<keyword evidence="5" id="KW-0418">Kinase</keyword>
<dbReference type="SMART" id="SM00387">
    <property type="entry name" value="HATPase_c"/>
    <property type="match status" value="1"/>
</dbReference>
<keyword evidence="3" id="KW-0597">Phosphoprotein</keyword>